<dbReference type="PANTHER" id="PTHR21363">
    <property type="entry name" value="PREPHENATE DEHYDROGENASE"/>
    <property type="match status" value="1"/>
</dbReference>
<dbReference type="SUPFAM" id="SSF51735">
    <property type="entry name" value="NAD(P)-binding Rossmann-fold domains"/>
    <property type="match status" value="1"/>
</dbReference>
<dbReference type="GO" id="GO:0006571">
    <property type="term" value="P:tyrosine biosynthetic process"/>
    <property type="evidence" value="ECO:0007669"/>
    <property type="project" value="InterPro"/>
</dbReference>
<dbReference type="Pfam" id="PF20463">
    <property type="entry name" value="PDH_C"/>
    <property type="match status" value="1"/>
</dbReference>
<dbReference type="AlphaFoldDB" id="A0A381TJA8"/>
<dbReference type="SUPFAM" id="SSF48179">
    <property type="entry name" value="6-phosphogluconate dehydrogenase C-terminal domain-like"/>
    <property type="match status" value="1"/>
</dbReference>
<evidence type="ECO:0000313" key="3">
    <source>
        <dbReference type="EMBL" id="SVA15591.1"/>
    </source>
</evidence>
<protein>
    <recommendedName>
        <fullName evidence="2">Prephenate/arogenate dehydrogenase domain-containing protein</fullName>
    </recommendedName>
</protein>
<dbReference type="EMBL" id="UINC01004608">
    <property type="protein sequence ID" value="SVA15591.1"/>
    <property type="molecule type" value="Genomic_DNA"/>
</dbReference>
<sequence length="283" mass="32536">MIEKIGIIGGTGKMGSSFKKKFEKIGHNVFISDETSKDKELEILNTCDWIILTVPIDKTLSVFKSIKNKINKNQVFSDFTSVKSIISSELNNCSFEIVSCHPLFGPLNEFKGQNIITIPINMSKKYSQIKDIFKKIHLNVTEIKTLDEHDNYMSLIQGMTHFSHVCFTTAMKKLNLDLDKVMEICSPIYLSNISFSSRITGGDENLYTNIIMDNPKNNEVLKLYLETSNKLYNQVDNKDYSSFKENFIDNRNYLKKHLSKMVKQSDFLVNKMAEFKSTQESKK</sequence>
<name>A0A381TJA8_9ZZZZ</name>
<gene>
    <name evidence="3" type="ORF">METZ01_LOCUS68445</name>
</gene>
<dbReference type="Gene3D" id="3.40.50.720">
    <property type="entry name" value="NAD(P)-binding Rossmann-like Domain"/>
    <property type="match status" value="1"/>
</dbReference>
<dbReference type="Gene3D" id="1.10.3660.10">
    <property type="entry name" value="6-phosphogluconate dehydrogenase C-terminal like domain"/>
    <property type="match status" value="1"/>
</dbReference>
<dbReference type="InterPro" id="IPR046826">
    <property type="entry name" value="PDH_N"/>
</dbReference>
<feature type="domain" description="Prephenate/arogenate dehydrogenase" evidence="2">
    <location>
        <begin position="3"/>
        <end position="265"/>
    </location>
</feature>
<evidence type="ECO:0000259" key="2">
    <source>
        <dbReference type="PROSITE" id="PS51176"/>
    </source>
</evidence>
<dbReference type="InterPro" id="IPR050812">
    <property type="entry name" value="Preph/Arog_dehydrog"/>
</dbReference>
<dbReference type="InterPro" id="IPR036291">
    <property type="entry name" value="NAD(P)-bd_dom_sf"/>
</dbReference>
<proteinExistence type="predicted"/>
<dbReference type="PANTHER" id="PTHR21363:SF0">
    <property type="entry name" value="PREPHENATE DEHYDROGENASE [NADP(+)]"/>
    <property type="match status" value="1"/>
</dbReference>
<dbReference type="Pfam" id="PF02153">
    <property type="entry name" value="PDH_N"/>
    <property type="match status" value="1"/>
</dbReference>
<dbReference type="PROSITE" id="PS51176">
    <property type="entry name" value="PDH_ADH"/>
    <property type="match status" value="1"/>
</dbReference>
<dbReference type="InterPro" id="IPR003099">
    <property type="entry name" value="Prephen_DH"/>
</dbReference>
<dbReference type="GO" id="GO:0008977">
    <property type="term" value="F:prephenate dehydrogenase (NAD+) activity"/>
    <property type="evidence" value="ECO:0007669"/>
    <property type="project" value="InterPro"/>
</dbReference>
<dbReference type="GO" id="GO:0004665">
    <property type="term" value="F:prephenate dehydrogenase (NADP+) activity"/>
    <property type="evidence" value="ECO:0007669"/>
    <property type="project" value="InterPro"/>
</dbReference>
<organism evidence="3">
    <name type="scientific">marine metagenome</name>
    <dbReference type="NCBI Taxonomy" id="408172"/>
    <lineage>
        <taxon>unclassified sequences</taxon>
        <taxon>metagenomes</taxon>
        <taxon>ecological metagenomes</taxon>
    </lineage>
</organism>
<reference evidence="3" key="1">
    <citation type="submission" date="2018-05" db="EMBL/GenBank/DDBJ databases">
        <authorList>
            <person name="Lanie J.A."/>
            <person name="Ng W.-L."/>
            <person name="Kazmierczak K.M."/>
            <person name="Andrzejewski T.M."/>
            <person name="Davidsen T.M."/>
            <person name="Wayne K.J."/>
            <person name="Tettelin H."/>
            <person name="Glass J.I."/>
            <person name="Rusch D."/>
            <person name="Podicherti R."/>
            <person name="Tsui H.-C.T."/>
            <person name="Winkler M.E."/>
        </authorList>
    </citation>
    <scope>NUCLEOTIDE SEQUENCE</scope>
</reference>
<dbReference type="InterPro" id="IPR046825">
    <property type="entry name" value="PDH_C"/>
</dbReference>
<dbReference type="InterPro" id="IPR008927">
    <property type="entry name" value="6-PGluconate_DH-like_C_sf"/>
</dbReference>
<evidence type="ECO:0000256" key="1">
    <source>
        <dbReference type="ARBA" id="ARBA00023002"/>
    </source>
</evidence>
<keyword evidence="1" id="KW-0560">Oxidoreductase</keyword>
<accession>A0A381TJA8</accession>
<dbReference type="GO" id="GO:0070403">
    <property type="term" value="F:NAD+ binding"/>
    <property type="evidence" value="ECO:0007669"/>
    <property type="project" value="InterPro"/>
</dbReference>